<dbReference type="RefSeq" id="WP_106364692.1">
    <property type="nucleotide sequence ID" value="NZ_PVTJ01000005.1"/>
</dbReference>
<dbReference type="Proteomes" id="UP000238176">
    <property type="component" value="Unassembled WGS sequence"/>
</dbReference>
<reference evidence="1 2" key="1">
    <citation type="submission" date="2018-03" db="EMBL/GenBank/DDBJ databases">
        <title>Genomic Encyclopedia of Type Strains, Phase III (KMG-III): the genomes of soil and plant-associated and newly described type strains.</title>
        <authorList>
            <person name="Whitman W."/>
        </authorList>
    </citation>
    <scope>NUCLEOTIDE SEQUENCE [LARGE SCALE GENOMIC DNA]</scope>
    <source>
        <strain evidence="1 2">CGMCC 4.7067</strain>
    </source>
</reference>
<name>A0A2T0UL21_9ACTN</name>
<keyword evidence="2" id="KW-1185">Reference proteome</keyword>
<organism evidence="1 2">
    <name type="scientific">Glycomyces artemisiae</name>
    <dbReference type="NCBI Taxonomy" id="1076443"/>
    <lineage>
        <taxon>Bacteria</taxon>
        <taxon>Bacillati</taxon>
        <taxon>Actinomycetota</taxon>
        <taxon>Actinomycetes</taxon>
        <taxon>Glycomycetales</taxon>
        <taxon>Glycomycetaceae</taxon>
        <taxon>Glycomyces</taxon>
    </lineage>
</organism>
<dbReference type="AlphaFoldDB" id="A0A2T0UL21"/>
<evidence type="ECO:0000313" key="1">
    <source>
        <dbReference type="EMBL" id="PRY58629.1"/>
    </source>
</evidence>
<proteinExistence type="predicted"/>
<comment type="caution">
    <text evidence="1">The sequence shown here is derived from an EMBL/GenBank/DDBJ whole genome shotgun (WGS) entry which is preliminary data.</text>
</comment>
<gene>
    <name evidence="1" type="ORF">B0I28_105344</name>
</gene>
<protein>
    <submittedName>
        <fullName evidence="1">Uncharacterized protein</fullName>
    </submittedName>
</protein>
<evidence type="ECO:0000313" key="2">
    <source>
        <dbReference type="Proteomes" id="UP000238176"/>
    </source>
</evidence>
<sequence length="252" mass="26710">MADIDVRVVDRVPGRFGPGRWRWRAVERRVLHRSRRSCGGRWGESVSDGHDEPAIPALIPPDAGPVESVARCFGSADWVRTTQWVREGDRASPPRHHHELRLRIDRSPVPLAWPVSLTVGSMSEAASAIDALQRLRPVEPPAEDPPVLLTGGALAQVPALTSEAALPPAVNPAGDGLLFASLEPVADDQGDGVAALLGVPAVLRGGEPVGYVDGTWLLFGDTGVRGGAVVVSGPWWSALTVLQSTGLRATPL</sequence>
<accession>A0A2T0UL21</accession>
<dbReference type="EMBL" id="PVTJ01000005">
    <property type="protein sequence ID" value="PRY58629.1"/>
    <property type="molecule type" value="Genomic_DNA"/>
</dbReference>